<dbReference type="KEGG" id="lbc:LACBIDRAFT_309450"/>
<dbReference type="OrthoDB" id="10359452at2759"/>
<sequence length="50" mass="5547">MMTRGCLTARKDRSCATSSSLHVRRSNDKQLQKGGEPSLICKRRVVTLLG</sequence>
<keyword evidence="2" id="KW-1185">Reference proteome</keyword>
<dbReference type="HOGENOM" id="CLU_3125310_0_0_1"/>
<accession>B0DSC1</accession>
<dbReference type="Proteomes" id="UP000001194">
    <property type="component" value="Unassembled WGS sequence"/>
</dbReference>
<dbReference type="GeneID" id="6082501"/>
<evidence type="ECO:0000313" key="2">
    <source>
        <dbReference type="Proteomes" id="UP000001194"/>
    </source>
</evidence>
<reference evidence="1 2" key="1">
    <citation type="journal article" date="2008" name="Nature">
        <title>The genome of Laccaria bicolor provides insights into mycorrhizal symbiosis.</title>
        <authorList>
            <person name="Martin F."/>
            <person name="Aerts A."/>
            <person name="Ahren D."/>
            <person name="Brun A."/>
            <person name="Danchin E.G.J."/>
            <person name="Duchaussoy F."/>
            <person name="Gibon J."/>
            <person name="Kohler A."/>
            <person name="Lindquist E."/>
            <person name="Pereda V."/>
            <person name="Salamov A."/>
            <person name="Shapiro H.J."/>
            <person name="Wuyts J."/>
            <person name="Blaudez D."/>
            <person name="Buee M."/>
            <person name="Brokstein P."/>
            <person name="Canbaeck B."/>
            <person name="Cohen D."/>
            <person name="Courty P.E."/>
            <person name="Coutinho P.M."/>
            <person name="Delaruelle C."/>
            <person name="Detter J.C."/>
            <person name="Deveau A."/>
            <person name="DiFazio S."/>
            <person name="Duplessis S."/>
            <person name="Fraissinet-Tachet L."/>
            <person name="Lucic E."/>
            <person name="Frey-Klett P."/>
            <person name="Fourrey C."/>
            <person name="Feussner I."/>
            <person name="Gay G."/>
            <person name="Grimwood J."/>
            <person name="Hoegger P.J."/>
            <person name="Jain P."/>
            <person name="Kilaru S."/>
            <person name="Labbe J."/>
            <person name="Lin Y.C."/>
            <person name="Legue V."/>
            <person name="Le Tacon F."/>
            <person name="Marmeisse R."/>
            <person name="Melayah D."/>
            <person name="Montanini B."/>
            <person name="Muratet M."/>
            <person name="Nehls U."/>
            <person name="Niculita-Hirzel H."/>
            <person name="Oudot-Le Secq M.P."/>
            <person name="Peter M."/>
            <person name="Quesneville H."/>
            <person name="Rajashekar B."/>
            <person name="Reich M."/>
            <person name="Rouhier N."/>
            <person name="Schmutz J."/>
            <person name="Yin T."/>
            <person name="Chalot M."/>
            <person name="Henrissat B."/>
            <person name="Kuees U."/>
            <person name="Lucas S."/>
            <person name="Van de Peer Y."/>
            <person name="Podila G.K."/>
            <person name="Polle A."/>
            <person name="Pukkila P.J."/>
            <person name="Richardson P.M."/>
            <person name="Rouze P."/>
            <person name="Sanders I.R."/>
            <person name="Stajich J.E."/>
            <person name="Tunlid A."/>
            <person name="Tuskan G."/>
            <person name="Grigoriev I.V."/>
        </authorList>
    </citation>
    <scope>NUCLEOTIDE SEQUENCE [LARGE SCALE GENOMIC DNA]</scope>
    <source>
        <strain evidence="2">S238N-H82 / ATCC MYA-4686</strain>
    </source>
</reference>
<dbReference type="EMBL" id="DS547130">
    <property type="protein sequence ID" value="EDR02450.1"/>
    <property type="molecule type" value="Genomic_DNA"/>
</dbReference>
<dbReference type="AlphaFoldDB" id="B0DSC1"/>
<evidence type="ECO:0000313" key="1">
    <source>
        <dbReference type="EMBL" id="EDR02450.1"/>
    </source>
</evidence>
<gene>
    <name evidence="1" type="ORF">LACBIDRAFT_309450</name>
</gene>
<name>B0DSC1_LACBS</name>
<organism evidence="2">
    <name type="scientific">Laccaria bicolor (strain S238N-H82 / ATCC MYA-4686)</name>
    <name type="common">Bicoloured deceiver</name>
    <name type="synonym">Laccaria laccata var. bicolor</name>
    <dbReference type="NCBI Taxonomy" id="486041"/>
    <lineage>
        <taxon>Eukaryota</taxon>
        <taxon>Fungi</taxon>
        <taxon>Dikarya</taxon>
        <taxon>Basidiomycota</taxon>
        <taxon>Agaricomycotina</taxon>
        <taxon>Agaricomycetes</taxon>
        <taxon>Agaricomycetidae</taxon>
        <taxon>Agaricales</taxon>
        <taxon>Agaricineae</taxon>
        <taxon>Hydnangiaceae</taxon>
        <taxon>Laccaria</taxon>
    </lineage>
</organism>
<dbReference type="InParanoid" id="B0DSC1"/>
<protein>
    <submittedName>
        <fullName evidence="1">Predicted protein</fullName>
    </submittedName>
</protein>
<proteinExistence type="predicted"/>
<dbReference type="RefSeq" id="XP_001886813.1">
    <property type="nucleotide sequence ID" value="XM_001886778.1"/>
</dbReference>